<dbReference type="RefSeq" id="WP_125584899.1">
    <property type="nucleotide sequence ID" value="NZ_JBHTMO010000013.1"/>
</dbReference>
<evidence type="ECO:0008006" key="5">
    <source>
        <dbReference type="Google" id="ProtNLM"/>
    </source>
</evidence>
<feature type="region of interest" description="Disordered" evidence="1">
    <location>
        <begin position="1"/>
        <end position="57"/>
    </location>
</feature>
<proteinExistence type="predicted"/>
<accession>A0ABW4B7S8</accession>
<evidence type="ECO:0000256" key="1">
    <source>
        <dbReference type="SAM" id="MobiDB-lite"/>
    </source>
</evidence>
<evidence type="ECO:0000256" key="2">
    <source>
        <dbReference type="SAM" id="Phobius"/>
    </source>
</evidence>
<evidence type="ECO:0000313" key="3">
    <source>
        <dbReference type="EMBL" id="MFD1392976.1"/>
    </source>
</evidence>
<keyword evidence="2" id="KW-0472">Membrane</keyword>
<evidence type="ECO:0000313" key="4">
    <source>
        <dbReference type="Proteomes" id="UP001597249"/>
    </source>
</evidence>
<keyword evidence="4" id="KW-1185">Reference proteome</keyword>
<feature type="transmembrane region" description="Helical" evidence="2">
    <location>
        <begin position="68"/>
        <end position="87"/>
    </location>
</feature>
<keyword evidence="2" id="KW-1133">Transmembrane helix</keyword>
<name>A0ABW4B7S8_9LACO</name>
<sequence>MAELTRKEYREQQKQAEQAAEARDAKRVATEREFAKSGRKEATAPKAPHRGPFDEPTFKKVNSLKKKLNWAIGIVIFLLIVVAVVLFKL</sequence>
<dbReference type="Proteomes" id="UP001597249">
    <property type="component" value="Unassembled WGS sequence"/>
</dbReference>
<comment type="caution">
    <text evidence="3">The sequence shown here is derived from an EMBL/GenBank/DDBJ whole genome shotgun (WGS) entry which is preliminary data.</text>
</comment>
<feature type="compositionally biased region" description="Basic and acidic residues" evidence="1">
    <location>
        <begin position="1"/>
        <end position="43"/>
    </location>
</feature>
<organism evidence="3 4">
    <name type="scientific">Lacticaseibacillus jixianensis</name>
    <dbReference type="NCBI Taxonomy" id="2486012"/>
    <lineage>
        <taxon>Bacteria</taxon>
        <taxon>Bacillati</taxon>
        <taxon>Bacillota</taxon>
        <taxon>Bacilli</taxon>
        <taxon>Lactobacillales</taxon>
        <taxon>Lactobacillaceae</taxon>
        <taxon>Lacticaseibacillus</taxon>
    </lineage>
</organism>
<protein>
    <recommendedName>
        <fullName evidence="5">DUF1510 family protein</fullName>
    </recommendedName>
</protein>
<keyword evidence="2" id="KW-0812">Transmembrane</keyword>
<dbReference type="EMBL" id="JBHTMO010000013">
    <property type="protein sequence ID" value="MFD1392976.1"/>
    <property type="molecule type" value="Genomic_DNA"/>
</dbReference>
<reference evidence="4" key="1">
    <citation type="journal article" date="2019" name="Int. J. Syst. Evol. Microbiol.">
        <title>The Global Catalogue of Microorganisms (GCM) 10K type strain sequencing project: providing services to taxonomists for standard genome sequencing and annotation.</title>
        <authorList>
            <consortium name="The Broad Institute Genomics Platform"/>
            <consortium name="The Broad Institute Genome Sequencing Center for Infectious Disease"/>
            <person name="Wu L."/>
            <person name="Ma J."/>
        </authorList>
    </citation>
    <scope>NUCLEOTIDE SEQUENCE [LARGE SCALE GENOMIC DNA]</scope>
    <source>
        <strain evidence="4">CCM 8911</strain>
    </source>
</reference>
<gene>
    <name evidence="3" type="ORF">ACFQ3L_05130</name>
</gene>